<dbReference type="SUPFAM" id="SSF51735">
    <property type="entry name" value="NAD(P)-binding Rossmann-fold domains"/>
    <property type="match status" value="1"/>
</dbReference>
<evidence type="ECO:0000259" key="7">
    <source>
        <dbReference type="Pfam" id="PF04321"/>
    </source>
</evidence>
<dbReference type="InterPro" id="IPR029903">
    <property type="entry name" value="RmlD-like-bd"/>
</dbReference>
<feature type="domain" description="RmlD-like substrate binding" evidence="7">
    <location>
        <begin position="1"/>
        <end position="295"/>
    </location>
</feature>
<comment type="caution">
    <text evidence="8">The sequence shown here is derived from an EMBL/GenBank/DDBJ whole genome shotgun (WGS) entry which is preliminary data.</text>
</comment>
<evidence type="ECO:0000313" key="8">
    <source>
        <dbReference type="EMBL" id="MFD1263402.1"/>
    </source>
</evidence>
<organism evidence="8 9">
    <name type="scientific">Thauera mechernichensis</name>
    <dbReference type="NCBI Taxonomy" id="82788"/>
    <lineage>
        <taxon>Bacteria</taxon>
        <taxon>Pseudomonadati</taxon>
        <taxon>Pseudomonadota</taxon>
        <taxon>Betaproteobacteria</taxon>
        <taxon>Rhodocyclales</taxon>
        <taxon>Zoogloeaceae</taxon>
        <taxon>Thauera</taxon>
    </lineage>
</organism>
<dbReference type="EMBL" id="JBHTMC010000013">
    <property type="protein sequence ID" value="MFD1263402.1"/>
    <property type="molecule type" value="Genomic_DNA"/>
</dbReference>
<comment type="cofactor">
    <cofactor evidence="6">
        <name>Mg(2+)</name>
        <dbReference type="ChEBI" id="CHEBI:18420"/>
    </cofactor>
    <text evidence="6">Binds 1 Mg(2+) ion per monomer.</text>
</comment>
<dbReference type="EC" id="1.1.1.133" evidence="3 6"/>
<comment type="pathway">
    <text evidence="1 6">Carbohydrate biosynthesis; dTDP-L-rhamnose biosynthesis.</text>
</comment>
<keyword evidence="6" id="KW-0521">NADP</keyword>
<dbReference type="Gene3D" id="3.90.25.10">
    <property type="entry name" value="UDP-galactose 4-epimerase, domain 1"/>
    <property type="match status" value="1"/>
</dbReference>
<keyword evidence="6 8" id="KW-0560">Oxidoreductase</keyword>
<evidence type="ECO:0000256" key="1">
    <source>
        <dbReference type="ARBA" id="ARBA00004781"/>
    </source>
</evidence>
<comment type="catalytic activity">
    <reaction evidence="5 6">
        <text>dTDP-beta-L-rhamnose + NADP(+) = dTDP-4-dehydro-beta-L-rhamnose + NADPH + H(+)</text>
        <dbReference type="Rhea" id="RHEA:21796"/>
        <dbReference type="ChEBI" id="CHEBI:15378"/>
        <dbReference type="ChEBI" id="CHEBI:57510"/>
        <dbReference type="ChEBI" id="CHEBI:57783"/>
        <dbReference type="ChEBI" id="CHEBI:58349"/>
        <dbReference type="ChEBI" id="CHEBI:62830"/>
        <dbReference type="EC" id="1.1.1.133"/>
    </reaction>
</comment>
<evidence type="ECO:0000256" key="3">
    <source>
        <dbReference type="ARBA" id="ARBA00012929"/>
    </source>
</evidence>
<dbReference type="Gene3D" id="3.40.50.720">
    <property type="entry name" value="NAD(P)-binding Rossmann-like Domain"/>
    <property type="match status" value="1"/>
</dbReference>
<reference evidence="9" key="1">
    <citation type="journal article" date="2019" name="Int. J. Syst. Evol. Microbiol.">
        <title>The Global Catalogue of Microorganisms (GCM) 10K type strain sequencing project: providing services to taxonomists for standard genome sequencing and annotation.</title>
        <authorList>
            <consortium name="The Broad Institute Genomics Platform"/>
            <consortium name="The Broad Institute Genome Sequencing Center for Infectious Disease"/>
            <person name="Wu L."/>
            <person name="Ma J."/>
        </authorList>
    </citation>
    <scope>NUCLEOTIDE SEQUENCE [LARGE SCALE GENOMIC DNA]</scope>
    <source>
        <strain evidence="9">CCUG 48884</strain>
    </source>
</reference>
<evidence type="ECO:0000256" key="2">
    <source>
        <dbReference type="ARBA" id="ARBA00010944"/>
    </source>
</evidence>
<comment type="function">
    <text evidence="6">Catalyzes the reduction of dTDP-6-deoxy-L-lyxo-4-hexulose to yield dTDP-L-rhamnose.</text>
</comment>
<dbReference type="NCBIfam" id="TIGR01214">
    <property type="entry name" value="rmlD"/>
    <property type="match status" value="1"/>
</dbReference>
<dbReference type="InterPro" id="IPR036291">
    <property type="entry name" value="NAD(P)-bd_dom_sf"/>
</dbReference>
<dbReference type="Pfam" id="PF04321">
    <property type="entry name" value="RmlD_sub_bind"/>
    <property type="match status" value="1"/>
</dbReference>
<evidence type="ECO:0000256" key="6">
    <source>
        <dbReference type="RuleBase" id="RU364082"/>
    </source>
</evidence>
<dbReference type="InterPro" id="IPR005913">
    <property type="entry name" value="dTDP_dehydrorham_reduct"/>
</dbReference>
<evidence type="ECO:0000256" key="5">
    <source>
        <dbReference type="ARBA" id="ARBA00048200"/>
    </source>
</evidence>
<protein>
    <recommendedName>
        <fullName evidence="4 6">dTDP-4-dehydrorhamnose reductase</fullName>
        <ecNumber evidence="3 6">1.1.1.133</ecNumber>
    </recommendedName>
</protein>
<proteinExistence type="inferred from homology"/>
<name>A0ABW3WBK4_9RHOO</name>
<evidence type="ECO:0000256" key="4">
    <source>
        <dbReference type="ARBA" id="ARBA00017099"/>
    </source>
</evidence>
<comment type="similarity">
    <text evidence="2 6">Belongs to the dTDP-4-dehydrorhamnose reductase family.</text>
</comment>
<dbReference type="PANTHER" id="PTHR10491:SF4">
    <property type="entry name" value="METHIONINE ADENOSYLTRANSFERASE 2 SUBUNIT BETA"/>
    <property type="match status" value="1"/>
</dbReference>
<evidence type="ECO:0000313" key="9">
    <source>
        <dbReference type="Proteomes" id="UP001597158"/>
    </source>
</evidence>
<dbReference type="NCBIfam" id="NF007440">
    <property type="entry name" value="PRK09987.1"/>
    <property type="match status" value="1"/>
</dbReference>
<keyword evidence="9" id="KW-1185">Reference proteome</keyword>
<dbReference type="GO" id="GO:0008831">
    <property type="term" value="F:dTDP-4-dehydrorhamnose reductase activity"/>
    <property type="evidence" value="ECO:0007669"/>
    <property type="project" value="UniProtKB-EC"/>
</dbReference>
<sequence length="296" mass="31777">MRVLLLGRNGQVGWELQRALAPLGELVALDRHADAGLCGDLSRPDELASTVGRVAPTVIVNAAAYTAVDKAETEAAQARLINAEAVGALAGAARDAGALLVHYSTDYVFDGSGERAWTEADATGPLSVYGRTKLEGEQAIRESACRHLILRTSWVHAARGGNFARTMLRLAAEREVLSVIADQFGAPTGAELIADVSAHALRACLSRPELDGTYHLAAAGVTSWHGYAQFVIDEARNLGRALKVREIARIGSADYPTAAVRPLNSRLDTTKLRHTFGLHLPDWRDGVARMLRELQT</sequence>
<dbReference type="Proteomes" id="UP001597158">
    <property type="component" value="Unassembled WGS sequence"/>
</dbReference>
<dbReference type="RefSeq" id="WP_277833200.1">
    <property type="nucleotide sequence ID" value="NZ_JARQZE010000007.1"/>
</dbReference>
<dbReference type="CDD" id="cd05254">
    <property type="entry name" value="dTDP_HR_like_SDR_e"/>
    <property type="match status" value="1"/>
</dbReference>
<dbReference type="PANTHER" id="PTHR10491">
    <property type="entry name" value="DTDP-4-DEHYDRORHAMNOSE REDUCTASE"/>
    <property type="match status" value="1"/>
</dbReference>
<gene>
    <name evidence="8" type="primary">rfbD</name>
    <name evidence="8" type="ORF">ACFQ4M_07370</name>
</gene>
<accession>A0ABW3WBK4</accession>